<name>A0A9J6DHM3_RHIMP</name>
<reference evidence="1" key="1">
    <citation type="journal article" date="2020" name="Cell">
        <title>Large-Scale Comparative Analyses of Tick Genomes Elucidate Their Genetic Diversity and Vector Capacities.</title>
        <authorList>
            <consortium name="Tick Genome and Microbiome Consortium (TIGMIC)"/>
            <person name="Jia N."/>
            <person name="Wang J."/>
            <person name="Shi W."/>
            <person name="Du L."/>
            <person name="Sun Y."/>
            <person name="Zhan W."/>
            <person name="Jiang J.F."/>
            <person name="Wang Q."/>
            <person name="Zhang B."/>
            <person name="Ji P."/>
            <person name="Bell-Sakyi L."/>
            <person name="Cui X.M."/>
            <person name="Yuan T.T."/>
            <person name="Jiang B.G."/>
            <person name="Yang W.F."/>
            <person name="Lam T.T."/>
            <person name="Chang Q.C."/>
            <person name="Ding S.J."/>
            <person name="Wang X.J."/>
            <person name="Zhu J.G."/>
            <person name="Ruan X.D."/>
            <person name="Zhao L."/>
            <person name="Wei J.T."/>
            <person name="Ye R.Z."/>
            <person name="Que T.C."/>
            <person name="Du C.H."/>
            <person name="Zhou Y.H."/>
            <person name="Cheng J.X."/>
            <person name="Dai P.F."/>
            <person name="Guo W.B."/>
            <person name="Han X.H."/>
            <person name="Huang E.J."/>
            <person name="Li L.F."/>
            <person name="Wei W."/>
            <person name="Gao Y.C."/>
            <person name="Liu J.Z."/>
            <person name="Shao H.Z."/>
            <person name="Wang X."/>
            <person name="Wang C.C."/>
            <person name="Yang T.C."/>
            <person name="Huo Q.B."/>
            <person name="Li W."/>
            <person name="Chen H.Y."/>
            <person name="Chen S.E."/>
            <person name="Zhou L.G."/>
            <person name="Ni X.B."/>
            <person name="Tian J.H."/>
            <person name="Sheng Y."/>
            <person name="Liu T."/>
            <person name="Pan Y.S."/>
            <person name="Xia L.Y."/>
            <person name="Li J."/>
            <person name="Zhao F."/>
            <person name="Cao W.C."/>
        </authorList>
    </citation>
    <scope>NUCLEOTIDE SEQUENCE</scope>
    <source>
        <strain evidence="1">Rmic-2018</strain>
    </source>
</reference>
<evidence type="ECO:0000313" key="2">
    <source>
        <dbReference type="Proteomes" id="UP000821866"/>
    </source>
</evidence>
<evidence type="ECO:0008006" key="3">
    <source>
        <dbReference type="Google" id="ProtNLM"/>
    </source>
</evidence>
<dbReference type="PANTHER" id="PTHR35385">
    <property type="entry name" value="PROTEIN B, PUTATIVE-RELATED-RELATED"/>
    <property type="match status" value="1"/>
</dbReference>
<dbReference type="VEuPathDB" id="VectorBase:LOC119187259"/>
<gene>
    <name evidence="1" type="ORF">HPB51_015516</name>
</gene>
<dbReference type="AlphaFoldDB" id="A0A9J6DHM3"/>
<evidence type="ECO:0000313" key="1">
    <source>
        <dbReference type="EMBL" id="KAH8021369.1"/>
    </source>
</evidence>
<organism evidence="1 2">
    <name type="scientific">Rhipicephalus microplus</name>
    <name type="common">Cattle tick</name>
    <name type="synonym">Boophilus microplus</name>
    <dbReference type="NCBI Taxonomy" id="6941"/>
    <lineage>
        <taxon>Eukaryota</taxon>
        <taxon>Metazoa</taxon>
        <taxon>Ecdysozoa</taxon>
        <taxon>Arthropoda</taxon>
        <taxon>Chelicerata</taxon>
        <taxon>Arachnida</taxon>
        <taxon>Acari</taxon>
        <taxon>Parasitiformes</taxon>
        <taxon>Ixodida</taxon>
        <taxon>Ixodoidea</taxon>
        <taxon>Ixodidae</taxon>
        <taxon>Rhipicephalinae</taxon>
        <taxon>Rhipicephalus</taxon>
        <taxon>Boophilus</taxon>
    </lineage>
</organism>
<protein>
    <recommendedName>
        <fullName evidence="3">MULE transposase domain-containing protein</fullName>
    </recommendedName>
</protein>
<dbReference type="PANTHER" id="PTHR35385:SF2">
    <property type="entry name" value="PROTEIN B, PUTATIVE-RELATED"/>
    <property type="match status" value="1"/>
</dbReference>
<dbReference type="Proteomes" id="UP000821866">
    <property type="component" value="Chromosome 7"/>
</dbReference>
<accession>A0A9J6DHM3</accession>
<reference evidence="1" key="2">
    <citation type="submission" date="2021-09" db="EMBL/GenBank/DDBJ databases">
        <authorList>
            <person name="Jia N."/>
            <person name="Wang J."/>
            <person name="Shi W."/>
            <person name="Du L."/>
            <person name="Sun Y."/>
            <person name="Zhan W."/>
            <person name="Jiang J."/>
            <person name="Wang Q."/>
            <person name="Zhang B."/>
            <person name="Ji P."/>
            <person name="Sakyi L.B."/>
            <person name="Cui X."/>
            <person name="Yuan T."/>
            <person name="Jiang B."/>
            <person name="Yang W."/>
            <person name="Lam T.T.-Y."/>
            <person name="Chang Q."/>
            <person name="Ding S."/>
            <person name="Wang X."/>
            <person name="Zhu J."/>
            <person name="Ruan X."/>
            <person name="Zhao L."/>
            <person name="Wei J."/>
            <person name="Que T."/>
            <person name="Du C."/>
            <person name="Cheng J."/>
            <person name="Dai P."/>
            <person name="Han X."/>
            <person name="Huang E."/>
            <person name="Gao Y."/>
            <person name="Liu J."/>
            <person name="Shao H."/>
            <person name="Ye R."/>
            <person name="Li L."/>
            <person name="Wei W."/>
            <person name="Wang X."/>
            <person name="Wang C."/>
            <person name="Huo Q."/>
            <person name="Li W."/>
            <person name="Guo W."/>
            <person name="Chen H."/>
            <person name="Chen S."/>
            <person name="Zhou L."/>
            <person name="Zhou L."/>
            <person name="Ni X."/>
            <person name="Tian J."/>
            <person name="Zhou Y."/>
            <person name="Sheng Y."/>
            <person name="Liu T."/>
            <person name="Pan Y."/>
            <person name="Xia L."/>
            <person name="Li J."/>
            <person name="Zhao F."/>
            <person name="Cao W."/>
        </authorList>
    </citation>
    <scope>NUCLEOTIDE SEQUENCE</scope>
    <source>
        <strain evidence="1">Rmic-2018</strain>
        <tissue evidence="1">Larvae</tissue>
    </source>
</reference>
<proteinExistence type="predicted"/>
<keyword evidence="2" id="KW-1185">Reference proteome</keyword>
<comment type="caution">
    <text evidence="1">The sequence shown here is derived from an EMBL/GenBank/DDBJ whole genome shotgun (WGS) entry which is preliminary data.</text>
</comment>
<dbReference type="EMBL" id="JABSTU010000009">
    <property type="protein sequence ID" value="KAH8021369.1"/>
    <property type="molecule type" value="Genomic_DNA"/>
</dbReference>
<sequence length="485" mass="54176">MASESSACETSAHSAIECVKDNESSSPDVDVLRANITDERHACSWVEDYGLKTNTSWVVHFVKPTAKCERMVFHKVWRCKEAKREKSCGEAAAHCPAKIDLKIKKVNRNTKRNDAFLRGEKPLPAVIKLFHHKDHSHSTAAADALSRLTPTMQTRETFLAYFDNGMSPAEAIRLHESKLLVQEDGYALVANSAVNPLPPAIYYWHRLWREKNFGKDVDPLLKMAEKMPLYAKHGVDVKLGRSEDGQYWVVLVATLIMRRAQLLNAAKEIIFIDSTSSCDTSRSTVTVLLAATNAGAVPIAVLIHNAQSAQGYCTAFTLLKDTFPTCFGGLSAPKTAGTNTALPSESFPDAVASEIWSTGTRCNLRKHLHEFLEKTATTELQTHQGHQPMITTFYLAPNFSHVHCLGISLVQDYWFHWAPRAGPPLSRSSYSKSCVAQAQETHETNAQVYTRQARIPRMEFKKGSISRLPLSAPVLHLSFQTRHWY</sequence>